<organism evidence="1 2">
    <name type="scientific">Nepenthes gracilis</name>
    <name type="common">Slender pitcher plant</name>
    <dbReference type="NCBI Taxonomy" id="150966"/>
    <lineage>
        <taxon>Eukaryota</taxon>
        <taxon>Viridiplantae</taxon>
        <taxon>Streptophyta</taxon>
        <taxon>Embryophyta</taxon>
        <taxon>Tracheophyta</taxon>
        <taxon>Spermatophyta</taxon>
        <taxon>Magnoliopsida</taxon>
        <taxon>eudicotyledons</taxon>
        <taxon>Gunneridae</taxon>
        <taxon>Pentapetalae</taxon>
        <taxon>Caryophyllales</taxon>
        <taxon>Nepenthaceae</taxon>
        <taxon>Nepenthes</taxon>
    </lineage>
</organism>
<dbReference type="Pfam" id="PF06045">
    <property type="entry name" value="Rhamnogal_lyase"/>
    <property type="match status" value="1"/>
</dbReference>
<reference evidence="1" key="1">
    <citation type="submission" date="2023-05" db="EMBL/GenBank/DDBJ databases">
        <title>Nepenthes gracilis genome sequencing.</title>
        <authorList>
            <person name="Fukushima K."/>
        </authorList>
    </citation>
    <scope>NUCLEOTIDE SEQUENCE</scope>
    <source>
        <strain evidence="1">SING2019-196</strain>
    </source>
</reference>
<accession>A0AAD3SR54</accession>
<proteinExistence type="predicted"/>
<name>A0AAD3SR54_NEPGR</name>
<dbReference type="EMBL" id="BSYO01000015">
    <property type="protein sequence ID" value="GMH15424.1"/>
    <property type="molecule type" value="Genomic_DNA"/>
</dbReference>
<dbReference type="Proteomes" id="UP001279734">
    <property type="component" value="Unassembled WGS sequence"/>
</dbReference>
<evidence type="ECO:0000313" key="1">
    <source>
        <dbReference type="EMBL" id="GMH15424.1"/>
    </source>
</evidence>
<dbReference type="PANTHER" id="PTHR32018">
    <property type="entry name" value="RHAMNOGALACTURONATE LYASE FAMILY PROTEIN"/>
    <property type="match status" value="1"/>
</dbReference>
<dbReference type="PANTHER" id="PTHR32018:SF1">
    <property type="entry name" value="RHAMNOGALACTURONAN ENDOLYASE"/>
    <property type="match status" value="1"/>
</dbReference>
<dbReference type="AlphaFoldDB" id="A0AAD3SR54"/>
<dbReference type="InterPro" id="IPR010325">
    <property type="entry name" value="Rhamnogal_lyase"/>
</dbReference>
<keyword evidence="2" id="KW-1185">Reference proteome</keyword>
<dbReference type="InterPro" id="IPR051850">
    <property type="entry name" value="Polysacch_Lyase_4"/>
</dbReference>
<sequence length="379" mass="42438">MCGGGVWDLGLQEWMLGNPFSSVQAADLATTNVSNIFADGMRETFCMKSSSLDNLYSNGIWYKENPLLKDVPITMLQLIFFFVLSNAFHYILRPLIQSTFVCNTLGQFISGLLEKISRFSAQPSTGTASGSVKLVAGSGATWPKAIPILSMNVLNGIENLLEERNAVDNRGYWDLVWRDLGFTGTAGTYDRIKGTSFRIIVEKEKQEELSLTREWDPSLKGKLRPLNIHKRFIMLQGSSGFYSYAICELLPGNEFRSGGPVKQIPTTHVGPTNLAMFFSAHYAGTDMVTGIADDEAWKKGFGPVFMFVNCVPKKVDWHWLWKDAKEQELDEKDKQPYWFIASEDFPSFDNRGIVCGEFPSHKTIDLSSGSLAEENPILF</sequence>
<gene>
    <name evidence="1" type="ORF">Nepgr_017265</name>
</gene>
<evidence type="ECO:0000313" key="2">
    <source>
        <dbReference type="Proteomes" id="UP001279734"/>
    </source>
</evidence>
<comment type="caution">
    <text evidence="1">The sequence shown here is derived from an EMBL/GenBank/DDBJ whole genome shotgun (WGS) entry which is preliminary data.</text>
</comment>
<protein>
    <submittedName>
        <fullName evidence="1">Uncharacterized protein</fullName>
    </submittedName>
</protein>